<evidence type="ECO:0000256" key="5">
    <source>
        <dbReference type="SAM" id="MobiDB-lite"/>
    </source>
</evidence>
<dbReference type="GO" id="GO:0005886">
    <property type="term" value="C:plasma membrane"/>
    <property type="evidence" value="ECO:0007669"/>
    <property type="project" value="TreeGrafter"/>
</dbReference>
<dbReference type="InterPro" id="IPR011701">
    <property type="entry name" value="MFS"/>
</dbReference>
<dbReference type="InterPro" id="IPR020846">
    <property type="entry name" value="MFS_dom"/>
</dbReference>
<dbReference type="GO" id="GO:0022857">
    <property type="term" value="F:transmembrane transporter activity"/>
    <property type="evidence" value="ECO:0007669"/>
    <property type="project" value="InterPro"/>
</dbReference>
<feature type="region of interest" description="Disordered" evidence="5">
    <location>
        <begin position="526"/>
        <end position="551"/>
    </location>
</feature>
<evidence type="ECO:0000256" key="2">
    <source>
        <dbReference type="ARBA" id="ARBA00022692"/>
    </source>
</evidence>
<dbReference type="PANTHER" id="PTHR23501">
    <property type="entry name" value="MAJOR FACILITATOR SUPERFAMILY"/>
    <property type="match status" value="1"/>
</dbReference>
<dbReference type="Gene3D" id="1.20.1250.20">
    <property type="entry name" value="MFS general substrate transporter like domains"/>
    <property type="match status" value="1"/>
</dbReference>
<organism evidence="8 9">
    <name type="scientific">Rhypophila decipiens</name>
    <dbReference type="NCBI Taxonomy" id="261697"/>
    <lineage>
        <taxon>Eukaryota</taxon>
        <taxon>Fungi</taxon>
        <taxon>Dikarya</taxon>
        <taxon>Ascomycota</taxon>
        <taxon>Pezizomycotina</taxon>
        <taxon>Sordariomycetes</taxon>
        <taxon>Sordariomycetidae</taxon>
        <taxon>Sordariales</taxon>
        <taxon>Naviculisporaceae</taxon>
        <taxon>Rhypophila</taxon>
    </lineage>
</organism>
<feature type="transmembrane region" description="Helical" evidence="6">
    <location>
        <begin position="255"/>
        <end position="273"/>
    </location>
</feature>
<dbReference type="EMBL" id="MU858253">
    <property type="protein sequence ID" value="KAK4208219.1"/>
    <property type="molecule type" value="Genomic_DNA"/>
</dbReference>
<feature type="transmembrane region" description="Helical" evidence="6">
    <location>
        <begin position="382"/>
        <end position="404"/>
    </location>
</feature>
<keyword evidence="4 6" id="KW-0472">Membrane</keyword>
<dbReference type="Proteomes" id="UP001301769">
    <property type="component" value="Unassembled WGS sequence"/>
</dbReference>
<name>A0AAN6XWI9_9PEZI</name>
<evidence type="ECO:0000313" key="8">
    <source>
        <dbReference type="EMBL" id="KAK4208219.1"/>
    </source>
</evidence>
<feature type="transmembrane region" description="Helical" evidence="6">
    <location>
        <begin position="328"/>
        <end position="349"/>
    </location>
</feature>
<feature type="transmembrane region" description="Helical" evidence="6">
    <location>
        <begin position="416"/>
        <end position="438"/>
    </location>
</feature>
<evidence type="ECO:0000313" key="9">
    <source>
        <dbReference type="Proteomes" id="UP001301769"/>
    </source>
</evidence>
<dbReference type="SUPFAM" id="SSF103473">
    <property type="entry name" value="MFS general substrate transporter"/>
    <property type="match status" value="1"/>
</dbReference>
<feature type="transmembrane region" description="Helical" evidence="6">
    <location>
        <begin position="294"/>
        <end position="316"/>
    </location>
</feature>
<dbReference type="AlphaFoldDB" id="A0AAN6XWI9"/>
<feature type="transmembrane region" description="Helical" evidence="6">
    <location>
        <begin position="27"/>
        <end position="53"/>
    </location>
</feature>
<dbReference type="CDD" id="cd17502">
    <property type="entry name" value="MFS_Azr1_MDR_like"/>
    <property type="match status" value="1"/>
</dbReference>
<reference evidence="8" key="2">
    <citation type="submission" date="2023-05" db="EMBL/GenBank/DDBJ databases">
        <authorList>
            <consortium name="Lawrence Berkeley National Laboratory"/>
            <person name="Steindorff A."/>
            <person name="Hensen N."/>
            <person name="Bonometti L."/>
            <person name="Westerberg I."/>
            <person name="Brannstrom I.O."/>
            <person name="Guillou S."/>
            <person name="Cros-Aarteil S."/>
            <person name="Calhoun S."/>
            <person name="Haridas S."/>
            <person name="Kuo A."/>
            <person name="Mondo S."/>
            <person name="Pangilinan J."/>
            <person name="Riley R."/>
            <person name="Labutti K."/>
            <person name="Andreopoulos B."/>
            <person name="Lipzen A."/>
            <person name="Chen C."/>
            <person name="Yanf M."/>
            <person name="Daum C."/>
            <person name="Ng V."/>
            <person name="Clum A."/>
            <person name="Ohm R."/>
            <person name="Martin F."/>
            <person name="Silar P."/>
            <person name="Natvig D."/>
            <person name="Lalanne C."/>
            <person name="Gautier V."/>
            <person name="Ament-Velasquez S.L."/>
            <person name="Kruys A."/>
            <person name="Hutchinson M.I."/>
            <person name="Powell A.J."/>
            <person name="Barry K."/>
            <person name="Miller A.N."/>
            <person name="Grigoriev I.V."/>
            <person name="Debuchy R."/>
            <person name="Gladieux P."/>
            <person name="Thoren M.H."/>
            <person name="Johannesson H."/>
        </authorList>
    </citation>
    <scope>NUCLEOTIDE SEQUENCE</scope>
    <source>
        <strain evidence="8">PSN293</strain>
    </source>
</reference>
<dbReference type="Gene3D" id="1.20.1720.10">
    <property type="entry name" value="Multidrug resistance protein D"/>
    <property type="match status" value="1"/>
</dbReference>
<evidence type="ECO:0000256" key="4">
    <source>
        <dbReference type="ARBA" id="ARBA00023136"/>
    </source>
</evidence>
<feature type="transmembrane region" description="Helical" evidence="6">
    <location>
        <begin position="152"/>
        <end position="175"/>
    </location>
</feature>
<dbReference type="InterPro" id="IPR036259">
    <property type="entry name" value="MFS_trans_sf"/>
</dbReference>
<comment type="subcellular location">
    <subcellularLocation>
        <location evidence="1">Membrane</location>
        <topology evidence="1">Multi-pass membrane protein</topology>
    </subcellularLocation>
</comment>
<evidence type="ECO:0000259" key="7">
    <source>
        <dbReference type="PROSITE" id="PS50850"/>
    </source>
</evidence>
<feature type="transmembrane region" description="Helical" evidence="6">
    <location>
        <begin position="356"/>
        <end position="376"/>
    </location>
</feature>
<accession>A0AAN6XWI9</accession>
<proteinExistence type="predicted"/>
<reference evidence="8" key="1">
    <citation type="journal article" date="2023" name="Mol. Phylogenet. Evol.">
        <title>Genome-scale phylogeny and comparative genomics of the fungal order Sordariales.</title>
        <authorList>
            <person name="Hensen N."/>
            <person name="Bonometti L."/>
            <person name="Westerberg I."/>
            <person name="Brannstrom I.O."/>
            <person name="Guillou S."/>
            <person name="Cros-Aarteil S."/>
            <person name="Calhoun S."/>
            <person name="Haridas S."/>
            <person name="Kuo A."/>
            <person name="Mondo S."/>
            <person name="Pangilinan J."/>
            <person name="Riley R."/>
            <person name="LaButti K."/>
            <person name="Andreopoulos B."/>
            <person name="Lipzen A."/>
            <person name="Chen C."/>
            <person name="Yan M."/>
            <person name="Daum C."/>
            <person name="Ng V."/>
            <person name="Clum A."/>
            <person name="Steindorff A."/>
            <person name="Ohm R.A."/>
            <person name="Martin F."/>
            <person name="Silar P."/>
            <person name="Natvig D.O."/>
            <person name="Lalanne C."/>
            <person name="Gautier V."/>
            <person name="Ament-Velasquez S.L."/>
            <person name="Kruys A."/>
            <person name="Hutchinson M.I."/>
            <person name="Powell A.J."/>
            <person name="Barry K."/>
            <person name="Miller A.N."/>
            <person name="Grigoriev I.V."/>
            <person name="Debuchy R."/>
            <person name="Gladieux P."/>
            <person name="Hiltunen Thoren M."/>
            <person name="Johannesson H."/>
        </authorList>
    </citation>
    <scope>NUCLEOTIDE SEQUENCE</scope>
    <source>
        <strain evidence="8">PSN293</strain>
    </source>
</reference>
<feature type="transmembrane region" description="Helical" evidence="6">
    <location>
        <begin position="227"/>
        <end position="249"/>
    </location>
</feature>
<feature type="transmembrane region" description="Helical" evidence="6">
    <location>
        <begin position="120"/>
        <end position="145"/>
    </location>
</feature>
<evidence type="ECO:0000256" key="6">
    <source>
        <dbReference type="SAM" id="Phobius"/>
    </source>
</evidence>
<dbReference type="PROSITE" id="PS50850">
    <property type="entry name" value="MFS"/>
    <property type="match status" value="1"/>
</dbReference>
<evidence type="ECO:0000256" key="3">
    <source>
        <dbReference type="ARBA" id="ARBA00022989"/>
    </source>
</evidence>
<comment type="caution">
    <text evidence="8">The sequence shown here is derived from an EMBL/GenBank/DDBJ whole genome shotgun (WGS) entry which is preliminary data.</text>
</comment>
<dbReference type="PANTHER" id="PTHR23501:SF199">
    <property type="entry name" value="MFS EFFLUX TRANSPORTER INPD-RELATED"/>
    <property type="match status" value="1"/>
</dbReference>
<keyword evidence="3 6" id="KW-1133">Transmembrane helix</keyword>
<feature type="transmembrane region" description="Helical" evidence="6">
    <location>
        <begin position="493"/>
        <end position="515"/>
    </location>
</feature>
<keyword evidence="2 6" id="KW-0812">Transmembrane</keyword>
<feature type="transmembrane region" description="Helical" evidence="6">
    <location>
        <begin position="181"/>
        <end position="199"/>
    </location>
</feature>
<gene>
    <name evidence="8" type="ORF">QBC37DRAFT_476126</name>
</gene>
<feature type="transmembrane region" description="Helical" evidence="6">
    <location>
        <begin position="94"/>
        <end position="114"/>
    </location>
</feature>
<protein>
    <submittedName>
        <fullName evidence="8">Major facilitator superfamily domain-containing protein</fullName>
    </submittedName>
</protein>
<evidence type="ECO:0000256" key="1">
    <source>
        <dbReference type="ARBA" id="ARBA00004141"/>
    </source>
</evidence>
<feature type="transmembrane region" description="Helical" evidence="6">
    <location>
        <begin position="65"/>
        <end position="87"/>
    </location>
</feature>
<dbReference type="PRINTS" id="PR01036">
    <property type="entry name" value="TCRTETB"/>
</dbReference>
<dbReference type="Pfam" id="PF07690">
    <property type="entry name" value="MFS_1"/>
    <property type="match status" value="1"/>
</dbReference>
<keyword evidence="9" id="KW-1185">Reference proteome</keyword>
<feature type="domain" description="Major facilitator superfamily (MFS) profile" evidence="7">
    <location>
        <begin position="30"/>
        <end position="519"/>
    </location>
</feature>
<sequence length="560" mass="59985">MTRSAAKLCSTDIAAPSASGSLESWRLAIVIASLCLGVFLFGLDTTIIATAIPQITTEFRSLADVSWYGSAYLLTLTAFQPLFGNLYKYFNGKVIYLVSLVVFEAGSVVCAAAPNSTALILGRAILGLGAAGLLQGALAIIGYVVRLDKVPLFIGIVVGFMGISTCVGPILGGVLTQYATWRINVPCGVCVIVLLYIFVPFRSASNPANISLPLGEKIRHMDMGGTVVFIGAICCLLLALTWGGTLYAWTDPKSIGLLVGFALLTIGLCYWLWRQGEEAMIPLRVLRQRSLSMGSLVLFCLGLMTQTYSFYLPIFFQSGQGVSTTESGIRIIAMIAPVIVSIMVTGGIVSTWGHYVPFMMAGIVVMSISAGFLTTIDIFTPTATWAAILTLVGIGVGMVQQLPYTALQAALEPSDLATGNAIAVFSYQLGGAIGIAIAQNLLLSRLRLAVPEYTGSQDRLLPEQVIAVGANGLSHLTSSPEILSGLRQAYASAVRHTFILALAAACSALLPACFMERLNIKRVAKERERNKKHQEQEMEREKDGSTLTERDNNVYSMFVE</sequence>